<comment type="subcellular location">
    <subcellularLocation>
        <location evidence="1">Endoplasmic reticulum membrane</location>
        <topology evidence="1">Multi-pass membrane protein</topology>
    </subcellularLocation>
</comment>
<feature type="transmembrane region" description="Helical" evidence="7">
    <location>
        <begin position="183"/>
        <end position="200"/>
    </location>
</feature>
<evidence type="ECO:0000256" key="4">
    <source>
        <dbReference type="ARBA" id="ARBA00022989"/>
    </source>
</evidence>
<feature type="region of interest" description="Disordered" evidence="6">
    <location>
        <begin position="421"/>
        <end position="448"/>
    </location>
</feature>
<keyword evidence="3" id="KW-0256">Endoplasmic reticulum</keyword>
<dbReference type="OrthoDB" id="306876at2759"/>
<feature type="compositionally biased region" description="Gly residues" evidence="6">
    <location>
        <begin position="421"/>
        <end position="430"/>
    </location>
</feature>
<accession>A0A9W9NVG4</accession>
<keyword evidence="5 7" id="KW-0472">Membrane</keyword>
<reference evidence="9" key="2">
    <citation type="journal article" date="2023" name="IMA Fungus">
        <title>Comparative genomic study of the Penicillium genus elucidates a diverse pangenome and 15 lateral gene transfer events.</title>
        <authorList>
            <person name="Petersen C."/>
            <person name="Sorensen T."/>
            <person name="Nielsen M.R."/>
            <person name="Sondergaard T.E."/>
            <person name="Sorensen J.L."/>
            <person name="Fitzpatrick D.A."/>
            <person name="Frisvad J.C."/>
            <person name="Nielsen K.L."/>
        </authorList>
    </citation>
    <scope>NUCLEOTIDE SEQUENCE</scope>
    <source>
        <strain evidence="9">IBT 23319</strain>
    </source>
</reference>
<feature type="compositionally biased region" description="Basic and acidic residues" evidence="6">
    <location>
        <begin position="14"/>
        <end position="23"/>
    </location>
</feature>
<dbReference type="GO" id="GO:0016020">
    <property type="term" value="C:membrane"/>
    <property type="evidence" value="ECO:0007669"/>
    <property type="project" value="UniProtKB-SubCell"/>
</dbReference>
<feature type="domain" description="EamA" evidence="8">
    <location>
        <begin position="89"/>
        <end position="225"/>
    </location>
</feature>
<evidence type="ECO:0000256" key="6">
    <source>
        <dbReference type="SAM" id="MobiDB-lite"/>
    </source>
</evidence>
<feature type="transmembrane region" description="Helical" evidence="7">
    <location>
        <begin position="397"/>
        <end position="415"/>
    </location>
</feature>
<sequence>MSPHQPQSPPPSHQNRDYQDHPDAPLPSQPYRDDPNADLESLAEYEPRPIDEDAEAEALGQAHDQAQDESSRPRTKYAAKARIFWLRNKGMFLVLLAQMFGASMNVMTQILEIHSSMHPFQILFARMSITALASYIYMFITRTPHPLGTKPVLHLLLLRAVCGFMGVYGLYYSVQYLPLSEATVITFLAPIITCYACSFFIPGETFSRRQQLAAIISLIGVVLIARPFSNSNSKQSSHPPPSPSPSPSKNESRPDDADAYHHVLATIVASIGVLGAAGAYTSIRVIGKRAHPLVSVTYFSSVTTIISLLAMLVLPSVEFRVPHTRTEWMFMVGLGVCGFLLQFLLTAGLSYVPPKWVRDRTSGGAGRQGSKATSMVYTQMLFALFYDKVVWGTTLDGVAWIGSVLILGCAIYVAVMQEGKGGNGGSGVKRGGSEGERREGEAESASAQ</sequence>
<comment type="caution">
    <text evidence="9">The sequence shown here is derived from an EMBL/GenBank/DDBJ whole genome shotgun (WGS) entry which is preliminary data.</text>
</comment>
<feature type="region of interest" description="Disordered" evidence="6">
    <location>
        <begin position="231"/>
        <end position="255"/>
    </location>
</feature>
<dbReference type="SUPFAM" id="SSF103481">
    <property type="entry name" value="Multidrug resistance efflux transporter EmrE"/>
    <property type="match status" value="1"/>
</dbReference>
<evidence type="ECO:0000313" key="9">
    <source>
        <dbReference type="EMBL" id="KAJ5226732.1"/>
    </source>
</evidence>
<evidence type="ECO:0000256" key="7">
    <source>
        <dbReference type="SAM" id="Phobius"/>
    </source>
</evidence>
<dbReference type="Proteomes" id="UP001147733">
    <property type="component" value="Unassembled WGS sequence"/>
</dbReference>
<keyword evidence="10" id="KW-1185">Reference proteome</keyword>
<proteinExistence type="predicted"/>
<protein>
    <recommendedName>
        <fullName evidence="8">EamA domain-containing protein</fullName>
    </recommendedName>
</protein>
<feature type="transmembrane region" description="Helical" evidence="7">
    <location>
        <begin position="212"/>
        <end position="229"/>
    </location>
</feature>
<feature type="transmembrane region" description="Helical" evidence="7">
    <location>
        <begin position="152"/>
        <end position="171"/>
    </location>
</feature>
<keyword evidence="4 7" id="KW-1133">Transmembrane helix</keyword>
<feature type="transmembrane region" description="Helical" evidence="7">
    <location>
        <begin position="293"/>
        <end position="316"/>
    </location>
</feature>
<dbReference type="GeneID" id="81384823"/>
<keyword evidence="2 7" id="KW-0812">Transmembrane</keyword>
<evidence type="ECO:0000256" key="1">
    <source>
        <dbReference type="ARBA" id="ARBA00004477"/>
    </source>
</evidence>
<name>A0A9W9NVG4_PENCI</name>
<evidence type="ECO:0000259" key="8">
    <source>
        <dbReference type="Pfam" id="PF00892"/>
    </source>
</evidence>
<feature type="transmembrane region" description="Helical" evidence="7">
    <location>
        <begin position="90"/>
        <end position="111"/>
    </location>
</feature>
<feature type="compositionally biased region" description="Pro residues" evidence="6">
    <location>
        <begin position="1"/>
        <end position="12"/>
    </location>
</feature>
<dbReference type="EMBL" id="JAPQKT010000006">
    <property type="protein sequence ID" value="KAJ5226732.1"/>
    <property type="molecule type" value="Genomic_DNA"/>
</dbReference>
<evidence type="ECO:0000313" key="10">
    <source>
        <dbReference type="Proteomes" id="UP001147733"/>
    </source>
</evidence>
<feature type="compositionally biased region" description="Basic and acidic residues" evidence="6">
    <location>
        <begin position="431"/>
        <end position="441"/>
    </location>
</feature>
<feature type="transmembrane region" description="Helical" evidence="7">
    <location>
        <begin position="259"/>
        <end position="281"/>
    </location>
</feature>
<gene>
    <name evidence="9" type="ORF">N7469_006738</name>
</gene>
<feature type="transmembrane region" description="Helical" evidence="7">
    <location>
        <begin position="328"/>
        <end position="352"/>
    </location>
</feature>
<dbReference type="Pfam" id="PF00892">
    <property type="entry name" value="EamA"/>
    <property type="match status" value="1"/>
</dbReference>
<evidence type="ECO:0000256" key="3">
    <source>
        <dbReference type="ARBA" id="ARBA00022824"/>
    </source>
</evidence>
<evidence type="ECO:0000256" key="2">
    <source>
        <dbReference type="ARBA" id="ARBA00022692"/>
    </source>
</evidence>
<dbReference type="AlphaFoldDB" id="A0A9W9NVG4"/>
<reference evidence="9" key="1">
    <citation type="submission" date="2022-11" db="EMBL/GenBank/DDBJ databases">
        <authorList>
            <person name="Petersen C."/>
        </authorList>
    </citation>
    <scope>NUCLEOTIDE SEQUENCE</scope>
    <source>
        <strain evidence="9">IBT 23319</strain>
    </source>
</reference>
<dbReference type="PANTHER" id="PTHR22911:SF6">
    <property type="entry name" value="SOLUTE CARRIER FAMILY 35 MEMBER G1"/>
    <property type="match status" value="1"/>
</dbReference>
<feature type="region of interest" description="Disordered" evidence="6">
    <location>
        <begin position="1"/>
        <end position="74"/>
    </location>
</feature>
<dbReference type="InterPro" id="IPR037185">
    <property type="entry name" value="EmrE-like"/>
</dbReference>
<feature type="transmembrane region" description="Helical" evidence="7">
    <location>
        <begin position="123"/>
        <end position="140"/>
    </location>
</feature>
<organism evidence="9 10">
    <name type="scientific">Penicillium citrinum</name>
    <dbReference type="NCBI Taxonomy" id="5077"/>
    <lineage>
        <taxon>Eukaryota</taxon>
        <taxon>Fungi</taxon>
        <taxon>Dikarya</taxon>
        <taxon>Ascomycota</taxon>
        <taxon>Pezizomycotina</taxon>
        <taxon>Eurotiomycetes</taxon>
        <taxon>Eurotiomycetidae</taxon>
        <taxon>Eurotiales</taxon>
        <taxon>Aspergillaceae</taxon>
        <taxon>Penicillium</taxon>
    </lineage>
</organism>
<evidence type="ECO:0000256" key="5">
    <source>
        <dbReference type="ARBA" id="ARBA00023136"/>
    </source>
</evidence>
<dbReference type="InterPro" id="IPR000620">
    <property type="entry name" value="EamA_dom"/>
</dbReference>
<dbReference type="RefSeq" id="XP_056499097.1">
    <property type="nucleotide sequence ID" value="XM_056645656.1"/>
</dbReference>
<dbReference type="PANTHER" id="PTHR22911">
    <property type="entry name" value="ACYL-MALONYL CONDENSING ENZYME-RELATED"/>
    <property type="match status" value="1"/>
</dbReference>